<dbReference type="SUPFAM" id="SSF52540">
    <property type="entry name" value="P-loop containing nucleoside triphosphate hydrolases"/>
    <property type="match status" value="1"/>
</dbReference>
<evidence type="ECO:0000256" key="1">
    <source>
        <dbReference type="SAM" id="MobiDB-lite"/>
    </source>
</evidence>
<dbReference type="AlphaFoldDB" id="A0A4R5C924"/>
<dbReference type="EMBL" id="SMKU01000007">
    <property type="protein sequence ID" value="TDD96351.1"/>
    <property type="molecule type" value="Genomic_DNA"/>
</dbReference>
<feature type="compositionally biased region" description="Low complexity" evidence="1">
    <location>
        <begin position="54"/>
        <end position="63"/>
    </location>
</feature>
<evidence type="ECO:0000313" key="3">
    <source>
        <dbReference type="EMBL" id="TDD96351.1"/>
    </source>
</evidence>
<dbReference type="Proteomes" id="UP000294513">
    <property type="component" value="Unassembled WGS sequence"/>
</dbReference>
<feature type="compositionally biased region" description="Polar residues" evidence="1">
    <location>
        <begin position="7"/>
        <end position="17"/>
    </location>
</feature>
<protein>
    <recommendedName>
        <fullName evidence="2">Thymidylate kinase-like domain-containing protein</fullName>
    </recommendedName>
</protein>
<evidence type="ECO:0000313" key="4">
    <source>
        <dbReference type="Proteomes" id="UP000294513"/>
    </source>
</evidence>
<feature type="compositionally biased region" description="Polar residues" evidence="1">
    <location>
        <begin position="41"/>
        <end position="53"/>
    </location>
</feature>
<comment type="caution">
    <text evidence="3">The sequence shown here is derived from an EMBL/GenBank/DDBJ whole genome shotgun (WGS) entry which is preliminary data.</text>
</comment>
<name>A0A4R5C924_9ACTN</name>
<dbReference type="InterPro" id="IPR027417">
    <property type="entry name" value="P-loop_NTPase"/>
</dbReference>
<feature type="region of interest" description="Disordered" evidence="1">
    <location>
        <begin position="1"/>
        <end position="63"/>
    </location>
</feature>
<sequence>MPGRTTWPRSSNCTGRPSGTRAPRCRAPTRGERGTAWPCGTSRSPGSSCTSWPTRTASCRSSSTSCRTSCACWRWRAPVPADALRVAVVGIDGSGKSTVIRLLTGGATVSCLRAHENPDGPLHALSRHLGAMSRDADRLGAPDLKLAVLYLQMCTYAVTERFFIREMGAQVVISERHPIVDALVYIPIYRSAIERATGPDRPAELRRGLASLDTANVEAALAWCERLGRRLGDTPDLTTVAADLVRLADLPAEEQAAALAVRFDVSLPDVVVFLDIDVAEARRRIHERDRPPEMHERQDRLRQIREGYDTALKSLEKPRVHRILADTASPAELAAEIDRLITE</sequence>
<dbReference type="InterPro" id="IPR039430">
    <property type="entry name" value="Thymidylate_kin-like_dom"/>
</dbReference>
<dbReference type="Pfam" id="PF02223">
    <property type="entry name" value="Thymidylate_kin"/>
    <property type="match status" value="1"/>
</dbReference>
<accession>A0A4R5C924</accession>
<evidence type="ECO:0000259" key="2">
    <source>
        <dbReference type="Pfam" id="PF02223"/>
    </source>
</evidence>
<gene>
    <name evidence="3" type="ORF">E1298_03540</name>
</gene>
<feature type="domain" description="Thymidylate kinase-like" evidence="2">
    <location>
        <begin position="264"/>
        <end position="325"/>
    </location>
</feature>
<reference evidence="3 4" key="1">
    <citation type="submission" date="2019-03" db="EMBL/GenBank/DDBJ databases">
        <title>Draft genome sequences of novel Actinobacteria.</title>
        <authorList>
            <person name="Sahin N."/>
            <person name="Ay H."/>
            <person name="Saygin H."/>
        </authorList>
    </citation>
    <scope>NUCLEOTIDE SEQUENCE [LARGE SCALE GENOMIC DNA]</scope>
    <source>
        <strain evidence="3 4">H3C3</strain>
    </source>
</reference>
<proteinExistence type="predicted"/>
<dbReference type="Gene3D" id="3.40.50.300">
    <property type="entry name" value="P-loop containing nucleotide triphosphate hydrolases"/>
    <property type="match status" value="1"/>
</dbReference>
<dbReference type="OrthoDB" id="1494645at2"/>
<organism evidence="3 4">
    <name type="scientific">Actinomadura rubrisoli</name>
    <dbReference type="NCBI Taxonomy" id="2530368"/>
    <lineage>
        <taxon>Bacteria</taxon>
        <taxon>Bacillati</taxon>
        <taxon>Actinomycetota</taxon>
        <taxon>Actinomycetes</taxon>
        <taxon>Streptosporangiales</taxon>
        <taxon>Thermomonosporaceae</taxon>
        <taxon>Actinomadura</taxon>
    </lineage>
</organism>
<keyword evidence="4" id="KW-1185">Reference proteome</keyword>